<feature type="non-terminal residue" evidence="2">
    <location>
        <position position="154"/>
    </location>
</feature>
<name>A0A0F9K799_9ZZZZ</name>
<comment type="caution">
    <text evidence="2">The sequence shown here is derived from an EMBL/GenBank/DDBJ whole genome shotgun (WGS) entry which is preliminary data.</text>
</comment>
<keyword evidence="1" id="KW-0175">Coiled coil</keyword>
<organism evidence="2">
    <name type="scientific">marine sediment metagenome</name>
    <dbReference type="NCBI Taxonomy" id="412755"/>
    <lineage>
        <taxon>unclassified sequences</taxon>
        <taxon>metagenomes</taxon>
        <taxon>ecological metagenomes</taxon>
    </lineage>
</organism>
<feature type="coiled-coil region" evidence="1">
    <location>
        <begin position="48"/>
        <end position="75"/>
    </location>
</feature>
<reference evidence="2" key="1">
    <citation type="journal article" date="2015" name="Nature">
        <title>Complex archaea that bridge the gap between prokaryotes and eukaryotes.</title>
        <authorList>
            <person name="Spang A."/>
            <person name="Saw J.H."/>
            <person name="Jorgensen S.L."/>
            <person name="Zaremba-Niedzwiedzka K."/>
            <person name="Martijn J."/>
            <person name="Lind A.E."/>
            <person name="van Eijk R."/>
            <person name="Schleper C."/>
            <person name="Guy L."/>
            <person name="Ettema T.J."/>
        </authorList>
    </citation>
    <scope>NUCLEOTIDE SEQUENCE</scope>
</reference>
<dbReference type="EMBL" id="LAZR01009794">
    <property type="protein sequence ID" value="KKM70561.1"/>
    <property type="molecule type" value="Genomic_DNA"/>
</dbReference>
<dbReference type="AlphaFoldDB" id="A0A0F9K799"/>
<sequence length="154" mass="17405">MCDQAASDIPLPIGWPDCARAAVIHVISLAHYAITCARGWAANSINARVRLAAKNDRLNQEIQLLREELRIKNARMAKIDPRRRPYYRPTGRMAILELKAARAWSLVQTAKAFLVEPATIASWLKTIDEDGDVGLVQLREPVNKFPDFVRYIVQ</sequence>
<evidence type="ECO:0000313" key="2">
    <source>
        <dbReference type="EMBL" id="KKM70561.1"/>
    </source>
</evidence>
<protein>
    <submittedName>
        <fullName evidence="2">Uncharacterized protein</fullName>
    </submittedName>
</protein>
<accession>A0A0F9K799</accession>
<gene>
    <name evidence="2" type="ORF">LCGC14_1439480</name>
</gene>
<evidence type="ECO:0000256" key="1">
    <source>
        <dbReference type="SAM" id="Coils"/>
    </source>
</evidence>
<proteinExistence type="predicted"/>